<protein>
    <submittedName>
        <fullName evidence="1">Uncharacterized protein</fullName>
    </submittedName>
</protein>
<name>A0A1H4H3E6_9SPHI</name>
<dbReference type="STRING" id="425514.SAMN05443550_11331"/>
<organism evidence="1 2">
    <name type="scientific">Pedobacter hartonius</name>
    <dbReference type="NCBI Taxonomy" id="425514"/>
    <lineage>
        <taxon>Bacteria</taxon>
        <taxon>Pseudomonadati</taxon>
        <taxon>Bacteroidota</taxon>
        <taxon>Sphingobacteriia</taxon>
        <taxon>Sphingobacteriales</taxon>
        <taxon>Sphingobacteriaceae</taxon>
        <taxon>Pedobacter</taxon>
    </lineage>
</organism>
<keyword evidence="2" id="KW-1185">Reference proteome</keyword>
<evidence type="ECO:0000313" key="2">
    <source>
        <dbReference type="Proteomes" id="UP000198850"/>
    </source>
</evidence>
<dbReference type="AlphaFoldDB" id="A0A1H4H3E6"/>
<sequence>MFIFQSLTSTEPVISQEDTYTYGGVLLKAVEVITHSKTL</sequence>
<dbReference type="Proteomes" id="UP000198850">
    <property type="component" value="Unassembled WGS sequence"/>
</dbReference>
<reference evidence="1 2" key="1">
    <citation type="submission" date="2016-10" db="EMBL/GenBank/DDBJ databases">
        <authorList>
            <person name="de Groot N.N."/>
        </authorList>
    </citation>
    <scope>NUCLEOTIDE SEQUENCE [LARGE SCALE GENOMIC DNA]</scope>
    <source>
        <strain evidence="1 2">DSM 19033</strain>
    </source>
</reference>
<gene>
    <name evidence="1" type="ORF">SAMN05443550_11331</name>
</gene>
<evidence type="ECO:0000313" key="1">
    <source>
        <dbReference type="EMBL" id="SEB16339.1"/>
    </source>
</evidence>
<accession>A0A1H4H3E6</accession>
<proteinExistence type="predicted"/>
<dbReference type="EMBL" id="FNRA01000013">
    <property type="protein sequence ID" value="SEB16339.1"/>
    <property type="molecule type" value="Genomic_DNA"/>
</dbReference>